<dbReference type="Pfam" id="PF03188">
    <property type="entry name" value="Cytochrom_B561"/>
    <property type="match status" value="1"/>
</dbReference>
<keyword evidence="14" id="KW-1185">Reference proteome</keyword>
<accession>A0ABM1EGP4</accession>
<evidence type="ECO:0000256" key="7">
    <source>
        <dbReference type="ARBA" id="ARBA00022982"/>
    </source>
</evidence>
<evidence type="ECO:0000256" key="1">
    <source>
        <dbReference type="ARBA" id="ARBA00001970"/>
    </source>
</evidence>
<evidence type="ECO:0000256" key="10">
    <source>
        <dbReference type="ARBA" id="ARBA00023136"/>
    </source>
</evidence>
<dbReference type="RefSeq" id="XP_014671365.1">
    <property type="nucleotide sequence ID" value="XM_014815879.1"/>
</dbReference>
<keyword evidence="7" id="KW-0249">Electron transport</keyword>
<evidence type="ECO:0000313" key="15">
    <source>
        <dbReference type="RefSeq" id="XP_014671365.1"/>
    </source>
</evidence>
<feature type="transmembrane region" description="Helical" evidence="12">
    <location>
        <begin position="36"/>
        <end position="55"/>
    </location>
</feature>
<dbReference type="SMART" id="SM00665">
    <property type="entry name" value="B561"/>
    <property type="match status" value="1"/>
</dbReference>
<proteinExistence type="predicted"/>
<keyword evidence="8 12" id="KW-1133">Transmembrane helix</keyword>
<keyword evidence="9" id="KW-0408">Iron</keyword>
<evidence type="ECO:0000256" key="6">
    <source>
        <dbReference type="ARBA" id="ARBA00022723"/>
    </source>
</evidence>
<evidence type="ECO:0000256" key="2">
    <source>
        <dbReference type="ARBA" id="ARBA00004141"/>
    </source>
</evidence>
<dbReference type="Proteomes" id="UP000695022">
    <property type="component" value="Unplaced"/>
</dbReference>
<reference evidence="15" key="1">
    <citation type="submission" date="2025-08" db="UniProtKB">
        <authorList>
            <consortium name="RefSeq"/>
        </authorList>
    </citation>
    <scope>IDENTIFICATION</scope>
</reference>
<dbReference type="Gene3D" id="1.20.120.1770">
    <property type="match status" value="1"/>
</dbReference>
<gene>
    <name evidence="15" type="primary">LOC106812101</name>
</gene>
<evidence type="ECO:0000256" key="8">
    <source>
        <dbReference type="ARBA" id="ARBA00022989"/>
    </source>
</evidence>
<comment type="cofactor">
    <cofactor evidence="1">
        <name>heme b</name>
        <dbReference type="ChEBI" id="CHEBI:60344"/>
    </cofactor>
</comment>
<dbReference type="EC" id="7.2.1.3" evidence="11"/>
<dbReference type="InterPro" id="IPR006593">
    <property type="entry name" value="Cyt_b561/ferric_Rdtase_TM"/>
</dbReference>
<evidence type="ECO:0000256" key="3">
    <source>
        <dbReference type="ARBA" id="ARBA00022448"/>
    </source>
</evidence>
<evidence type="ECO:0000256" key="5">
    <source>
        <dbReference type="ARBA" id="ARBA00022692"/>
    </source>
</evidence>
<evidence type="ECO:0000256" key="12">
    <source>
        <dbReference type="SAM" id="Phobius"/>
    </source>
</evidence>
<dbReference type="PANTHER" id="PTHR15422">
    <property type="entry name" value="OS05G0565100 PROTEIN"/>
    <property type="match status" value="1"/>
</dbReference>
<evidence type="ECO:0000256" key="4">
    <source>
        <dbReference type="ARBA" id="ARBA00022617"/>
    </source>
</evidence>
<keyword evidence="5 12" id="KW-0812">Transmembrane</keyword>
<dbReference type="InterPro" id="IPR045150">
    <property type="entry name" value="CYB561D1/2"/>
</dbReference>
<dbReference type="CDD" id="cd08761">
    <property type="entry name" value="Cyt_b561_CYB561D2_like"/>
    <property type="match status" value="1"/>
</dbReference>
<keyword evidence="4" id="KW-0349">Heme</keyword>
<evidence type="ECO:0000313" key="14">
    <source>
        <dbReference type="Proteomes" id="UP000695022"/>
    </source>
</evidence>
<evidence type="ECO:0000259" key="13">
    <source>
        <dbReference type="PROSITE" id="PS50939"/>
    </source>
</evidence>
<feature type="domain" description="Cytochrome b561" evidence="13">
    <location>
        <begin position="1"/>
        <end position="166"/>
    </location>
</feature>
<dbReference type="GeneID" id="106812101"/>
<organism evidence="14 15">
    <name type="scientific">Priapulus caudatus</name>
    <name type="common">Priapulid worm</name>
    <dbReference type="NCBI Taxonomy" id="37621"/>
    <lineage>
        <taxon>Eukaryota</taxon>
        <taxon>Metazoa</taxon>
        <taxon>Ecdysozoa</taxon>
        <taxon>Scalidophora</taxon>
        <taxon>Priapulida</taxon>
        <taxon>Priapulimorpha</taxon>
        <taxon>Priapulimorphida</taxon>
        <taxon>Priapulidae</taxon>
        <taxon>Priapulus</taxon>
    </lineage>
</organism>
<keyword evidence="3" id="KW-0813">Transport</keyword>
<dbReference type="PANTHER" id="PTHR15422:SF45">
    <property type="entry name" value="CYTOCHROME B561 DOMAIN-CONTAINING PROTEIN"/>
    <property type="match status" value="1"/>
</dbReference>
<name>A0ABM1EGP4_PRICU</name>
<feature type="transmembrane region" description="Helical" evidence="12">
    <location>
        <begin position="107"/>
        <end position="129"/>
    </location>
</feature>
<feature type="transmembrane region" description="Helical" evidence="12">
    <location>
        <begin position="67"/>
        <end position="86"/>
    </location>
</feature>
<dbReference type="PROSITE" id="PS50939">
    <property type="entry name" value="CYTOCHROME_B561"/>
    <property type="match status" value="1"/>
</dbReference>
<sequence length="168" mass="18408">MTLAVAFFMTEAILMFSPESSLLSKYSHAAKTTGHGLLQAATVLCALSGFGAIWYNKELKHRAHFTSWHGTMGVITITYICVQILGGIALKMKWLVGKRITLAQNKLYHATSGLLLYLCGLTTLSLGIYSGWFTQRVQVPVQYACLGSVVILAFTVVNQVTKAYLAKK</sequence>
<feature type="transmembrane region" description="Helical" evidence="12">
    <location>
        <begin position="141"/>
        <end position="160"/>
    </location>
</feature>
<keyword evidence="10 12" id="KW-0472">Membrane</keyword>
<evidence type="ECO:0000256" key="11">
    <source>
        <dbReference type="ARBA" id="ARBA00024225"/>
    </source>
</evidence>
<keyword evidence="6" id="KW-0479">Metal-binding</keyword>
<evidence type="ECO:0000256" key="9">
    <source>
        <dbReference type="ARBA" id="ARBA00023004"/>
    </source>
</evidence>
<comment type="subcellular location">
    <subcellularLocation>
        <location evidence="2">Membrane</location>
        <topology evidence="2">Multi-pass membrane protein</topology>
    </subcellularLocation>
</comment>
<protein>
    <recommendedName>
        <fullName evidence="11">ascorbate ferrireductase (transmembrane)</fullName>
        <ecNumber evidence="11">7.2.1.3</ecNumber>
    </recommendedName>
</protein>